<organism evidence="3 4">
    <name type="scientific">Mauremys mutica</name>
    <name type="common">yellowpond turtle</name>
    <dbReference type="NCBI Taxonomy" id="74926"/>
    <lineage>
        <taxon>Eukaryota</taxon>
        <taxon>Metazoa</taxon>
        <taxon>Chordata</taxon>
        <taxon>Craniata</taxon>
        <taxon>Vertebrata</taxon>
        <taxon>Euteleostomi</taxon>
        <taxon>Archelosauria</taxon>
        <taxon>Testudinata</taxon>
        <taxon>Testudines</taxon>
        <taxon>Cryptodira</taxon>
        <taxon>Durocryptodira</taxon>
        <taxon>Testudinoidea</taxon>
        <taxon>Geoemydidae</taxon>
        <taxon>Geoemydinae</taxon>
        <taxon>Mauremys</taxon>
    </lineage>
</organism>
<keyword evidence="4" id="KW-1185">Reference proteome</keyword>
<dbReference type="PROSITE" id="PS50234">
    <property type="entry name" value="VWFA"/>
    <property type="match status" value="1"/>
</dbReference>
<accession>A0A9D3XML0</accession>
<comment type="caution">
    <text evidence="3">The sequence shown here is derived from an EMBL/GenBank/DDBJ whole genome shotgun (WGS) entry which is preliminary data.</text>
</comment>
<dbReference type="PANTHER" id="PTHR45737">
    <property type="entry name" value="VON WILLEBRAND FACTOR A DOMAIN-CONTAINING PROTEIN 5A"/>
    <property type="match status" value="1"/>
</dbReference>
<dbReference type="Gene3D" id="3.40.50.410">
    <property type="entry name" value="von Willebrand factor, type A domain"/>
    <property type="match status" value="1"/>
</dbReference>
<dbReference type="Pfam" id="PF08487">
    <property type="entry name" value="VIT"/>
    <property type="match status" value="1"/>
</dbReference>
<dbReference type="SUPFAM" id="SSF53300">
    <property type="entry name" value="vWA-like"/>
    <property type="match status" value="1"/>
</dbReference>
<dbReference type="SMART" id="SM00609">
    <property type="entry name" value="VIT"/>
    <property type="match status" value="1"/>
</dbReference>
<feature type="domain" description="VWFA" evidence="1">
    <location>
        <begin position="281"/>
        <end position="462"/>
    </location>
</feature>
<dbReference type="InterPro" id="IPR002035">
    <property type="entry name" value="VWF_A"/>
</dbReference>
<dbReference type="Proteomes" id="UP000827986">
    <property type="component" value="Unassembled WGS sequence"/>
</dbReference>
<dbReference type="AlphaFoldDB" id="A0A9D3XML0"/>
<evidence type="ECO:0000313" key="4">
    <source>
        <dbReference type="Proteomes" id="UP000827986"/>
    </source>
</evidence>
<evidence type="ECO:0000259" key="2">
    <source>
        <dbReference type="PROSITE" id="PS51468"/>
    </source>
</evidence>
<dbReference type="SMART" id="SM00327">
    <property type="entry name" value="VWA"/>
    <property type="match status" value="1"/>
</dbReference>
<dbReference type="InterPro" id="IPR013694">
    <property type="entry name" value="VIT"/>
</dbReference>
<dbReference type="Pfam" id="PF13768">
    <property type="entry name" value="VWA_3"/>
    <property type="match status" value="1"/>
</dbReference>
<proteinExistence type="predicted"/>
<feature type="domain" description="VIT" evidence="2">
    <location>
        <begin position="1"/>
        <end position="131"/>
    </location>
</feature>
<dbReference type="PANTHER" id="PTHR45737:SF6">
    <property type="entry name" value="VON WILLEBRAND FACTOR A DOMAIN-CONTAINING PROTEIN 5A"/>
    <property type="match status" value="1"/>
</dbReference>
<gene>
    <name evidence="3" type="ORF">KIL84_004195</name>
</gene>
<dbReference type="PROSITE" id="PS51468">
    <property type="entry name" value="VIT"/>
    <property type="match status" value="1"/>
</dbReference>
<evidence type="ECO:0000313" key="3">
    <source>
        <dbReference type="EMBL" id="KAH1182703.1"/>
    </source>
</evidence>
<dbReference type="InterPro" id="IPR036465">
    <property type="entry name" value="vWFA_dom_sf"/>
</dbReference>
<dbReference type="EMBL" id="JAHDVG010000466">
    <property type="protein sequence ID" value="KAH1182703.1"/>
    <property type="molecule type" value="Genomic_DNA"/>
</dbReference>
<evidence type="ECO:0000259" key="1">
    <source>
        <dbReference type="PROSITE" id="PS50234"/>
    </source>
</evidence>
<sequence>MELVRRLQLRKEPVPLRSSSVSVLIRGFVADVGCELLYRNEEPGPLEVVFKFPVDAEAAVYAFEARLGGGACIQAQLHEKKQAQELYGDTLAGGQSSFLLQQEGAGGDVFSCSLGNLPPGEEAVLTLRYVCEPPLEPDGAARYVLPTVLRPRYTPHGWHGEDVTQGVPRVPQRELPYTLSLSATLQSPHSINRVLSNCPLTPLSYTAGNRTTAQVSLAQAPPWDRDVELLVYYAEPYKPSAVLEAGLPGAKPGSLMGDPAVMVTLLPSVPEAVLAQSRAGEFILLLDRSSSMTCLMDSRDLFPQRIDSAKESLILLLKSLPLGCYFNVYGFGTEFESFYPQSVEYTQQTMAESLQRIQLLQADLGGTRILEPLRAIYRSPCRDGHPRQLFVFTDGEVENTQDVITEVWRNRGTHRCFSFGIGDGVSTALIKGIARAAGGSAEFITGQDRMQPKVLQSLKRALLPAVTGISLSWDLPPGMQAQLLHRCPEVIFPGQRCLVYAQLRGQPQPPDIPMGGVTLQYGIQDQTYKETLQFSLQPQDGDRLPVHRLAAKSLLLELEGAVGAGSEGAQHRALEASLSSGVICSLTAYVGVDTQRGQPVQGPLVRQDVPLTDFIREYVEMRDCISIREIQIDRVCERPASRARLDEPNYRSVFGGLSRDLWQWYSRAARKCLQLSKSSTSHLPRKCLSWLRGGGGGVTQGQTVLQSGVPGTLKERMPEESPLLRLVSLQNADGSWDLDPRLAAVLGVSETDARKRIPSEDVTPSIWATVLAVVWLHDRAVGQRDEWELLEAKAVGWVRDRAGARLSECLKAANTLLGCSVGPAVFGL</sequence>
<name>A0A9D3XML0_9SAUR</name>
<protein>
    <recommendedName>
        <fullName evidence="5">von Willebrand factor A domain-containing protein 5A</fullName>
    </recommendedName>
</protein>
<evidence type="ECO:0008006" key="5">
    <source>
        <dbReference type="Google" id="ProtNLM"/>
    </source>
</evidence>
<reference evidence="3" key="1">
    <citation type="submission" date="2021-09" db="EMBL/GenBank/DDBJ databases">
        <title>The genome of Mauremys mutica provides insights into the evolution of semi-aquatic lifestyle.</title>
        <authorList>
            <person name="Gong S."/>
            <person name="Gao Y."/>
        </authorList>
    </citation>
    <scope>NUCLEOTIDE SEQUENCE</scope>
    <source>
        <strain evidence="3">MM-2020</strain>
        <tissue evidence="3">Muscle</tissue>
    </source>
</reference>